<dbReference type="InterPro" id="IPR002734">
    <property type="entry name" value="RibDG_C"/>
</dbReference>
<evidence type="ECO:0000313" key="3">
    <source>
        <dbReference type="Proteomes" id="UP000542210"/>
    </source>
</evidence>
<dbReference type="Pfam" id="PF01872">
    <property type="entry name" value="RibD_C"/>
    <property type="match status" value="1"/>
</dbReference>
<gene>
    <name evidence="2" type="ORF">BJ982_001679</name>
</gene>
<dbReference type="SUPFAM" id="SSF53597">
    <property type="entry name" value="Dihydrofolate reductase-like"/>
    <property type="match status" value="1"/>
</dbReference>
<dbReference type="InterPro" id="IPR050765">
    <property type="entry name" value="Riboflavin_Biosynth_HTPR"/>
</dbReference>
<dbReference type="PANTHER" id="PTHR38011">
    <property type="entry name" value="DIHYDROFOLATE REDUCTASE FAMILY PROTEIN (AFU_ORTHOLOGUE AFUA_8G06820)"/>
    <property type="match status" value="1"/>
</dbReference>
<dbReference type="PANTHER" id="PTHR38011:SF2">
    <property type="entry name" value="BIFUNCTIONAL DEAMINASE-REDUCTASE DOMAIN PROTEIN"/>
    <property type="match status" value="1"/>
</dbReference>
<organism evidence="2 3">
    <name type="scientific">Sphaerisporangium siamense</name>
    <dbReference type="NCBI Taxonomy" id="795645"/>
    <lineage>
        <taxon>Bacteria</taxon>
        <taxon>Bacillati</taxon>
        <taxon>Actinomycetota</taxon>
        <taxon>Actinomycetes</taxon>
        <taxon>Streptosporangiales</taxon>
        <taxon>Streptosporangiaceae</taxon>
        <taxon>Sphaerisporangium</taxon>
    </lineage>
</organism>
<accession>A0A7W7G924</accession>
<dbReference type="GO" id="GO:0008703">
    <property type="term" value="F:5-amino-6-(5-phosphoribosylamino)uracil reductase activity"/>
    <property type="evidence" value="ECO:0007669"/>
    <property type="project" value="InterPro"/>
</dbReference>
<dbReference type="EMBL" id="JACHND010000001">
    <property type="protein sequence ID" value="MBB4700135.1"/>
    <property type="molecule type" value="Genomic_DNA"/>
</dbReference>
<dbReference type="GO" id="GO:0009231">
    <property type="term" value="P:riboflavin biosynthetic process"/>
    <property type="evidence" value="ECO:0007669"/>
    <property type="project" value="InterPro"/>
</dbReference>
<dbReference type="Gene3D" id="3.40.430.10">
    <property type="entry name" value="Dihydrofolate Reductase, subunit A"/>
    <property type="match status" value="1"/>
</dbReference>
<name>A0A7W7G924_9ACTN</name>
<dbReference type="Proteomes" id="UP000542210">
    <property type="component" value="Unassembled WGS sequence"/>
</dbReference>
<feature type="domain" description="Bacterial bifunctional deaminase-reductase C-terminal" evidence="1">
    <location>
        <begin position="43"/>
        <end position="141"/>
    </location>
</feature>
<protein>
    <submittedName>
        <fullName evidence="2">Dihydrofolate reductase</fullName>
    </submittedName>
</protein>
<proteinExistence type="predicted"/>
<evidence type="ECO:0000259" key="1">
    <source>
        <dbReference type="Pfam" id="PF01872"/>
    </source>
</evidence>
<comment type="caution">
    <text evidence="2">The sequence shown here is derived from an EMBL/GenBank/DDBJ whole genome shotgun (WGS) entry which is preliminary data.</text>
</comment>
<dbReference type="AlphaFoldDB" id="A0A7W7G924"/>
<keyword evidence="3" id="KW-1185">Reference proteome</keyword>
<reference evidence="2 3" key="1">
    <citation type="submission" date="2020-08" db="EMBL/GenBank/DDBJ databases">
        <title>Sequencing the genomes of 1000 actinobacteria strains.</title>
        <authorList>
            <person name="Klenk H.-P."/>
        </authorList>
    </citation>
    <scope>NUCLEOTIDE SEQUENCE [LARGE SCALE GENOMIC DNA]</scope>
    <source>
        <strain evidence="2 3">DSM 45784</strain>
    </source>
</reference>
<dbReference type="InterPro" id="IPR024072">
    <property type="entry name" value="DHFR-like_dom_sf"/>
</dbReference>
<evidence type="ECO:0000313" key="2">
    <source>
        <dbReference type="EMBL" id="MBB4700135.1"/>
    </source>
</evidence>
<sequence>MVGRFVGGMGRAAAMLFGRRSYDDLLGYWTSVTEPNPFTEVLVNSPKYVASRQGGARLDHPNSTLLAGEAAGTVARLKGEVDGVIRVLGSGELVRSLHAAGLVEEYILLVHPIVLGSGTRLFGEGERADLALREAITTTTGVLIARYRVK</sequence>